<reference evidence="1" key="1">
    <citation type="submission" date="2009-05" db="EMBL/GenBank/DDBJ databases">
        <authorList>
            <person name="Harkins D.M."/>
            <person name="DeShazer D."/>
            <person name="Woods D.E."/>
            <person name="Brinkac L.M."/>
            <person name="Brown K.A."/>
            <person name="Hung G.C."/>
            <person name="Tuanyok A."/>
            <person name="Zhang B."/>
            <person name="Nierman W.C."/>
        </authorList>
    </citation>
    <scope>NUCLEOTIDE SEQUENCE [LARGE SCALE GENOMIC DNA]</scope>
    <source>
        <strain evidence="1">1710a</strain>
    </source>
</reference>
<organism evidence="1">
    <name type="scientific">Burkholderia pseudomallei 1710a</name>
    <dbReference type="NCBI Taxonomy" id="320371"/>
    <lineage>
        <taxon>Bacteria</taxon>
        <taxon>Pseudomonadati</taxon>
        <taxon>Pseudomonadota</taxon>
        <taxon>Betaproteobacteria</taxon>
        <taxon>Burkholderiales</taxon>
        <taxon>Burkholderiaceae</taxon>
        <taxon>Burkholderia</taxon>
        <taxon>pseudomallei group</taxon>
    </lineage>
</organism>
<accession>A0A0E1VVL9</accession>
<evidence type="ECO:0000313" key="1">
    <source>
        <dbReference type="EMBL" id="EET04975.1"/>
    </source>
</evidence>
<proteinExistence type="predicted"/>
<gene>
    <name evidence="1" type="ORF">BURPS1710A_A3151</name>
</gene>
<dbReference type="AlphaFoldDB" id="A0A0E1VVL9"/>
<dbReference type="Proteomes" id="UP000001812">
    <property type="component" value="Chromosome II"/>
</dbReference>
<dbReference type="EMBL" id="CM000833">
    <property type="protein sequence ID" value="EET04975.1"/>
    <property type="molecule type" value="Genomic_DNA"/>
</dbReference>
<name>A0A0E1VVL9_BURPE</name>
<dbReference type="HOGENOM" id="CLU_3096549_0_0_4"/>
<sequence>MIRRRAPNVHAPASRFAETVRIETPSPFNSVGYHLRNASFQFANHGEARLS</sequence>
<protein>
    <submittedName>
        <fullName evidence="1">Uncharacterized protein</fullName>
    </submittedName>
</protein>